<evidence type="ECO:0000256" key="3">
    <source>
        <dbReference type="ARBA" id="ARBA00022679"/>
    </source>
</evidence>
<dbReference type="EC" id="2.7.11.1" evidence="1"/>
<dbReference type="InterPro" id="IPR011009">
    <property type="entry name" value="Kinase-like_dom_sf"/>
</dbReference>
<feature type="region of interest" description="Disordered" evidence="8">
    <location>
        <begin position="280"/>
        <end position="308"/>
    </location>
</feature>
<keyword evidence="3 11" id="KW-0808">Transferase</keyword>
<evidence type="ECO:0000256" key="7">
    <source>
        <dbReference type="PROSITE-ProRule" id="PRU10141"/>
    </source>
</evidence>
<evidence type="ECO:0000313" key="12">
    <source>
        <dbReference type="Proteomes" id="UP001589568"/>
    </source>
</evidence>
<dbReference type="Pfam" id="PF00069">
    <property type="entry name" value="Pkinase"/>
    <property type="match status" value="1"/>
</dbReference>
<dbReference type="InterPro" id="IPR008271">
    <property type="entry name" value="Ser/Thr_kinase_AS"/>
</dbReference>
<dbReference type="PROSITE" id="PS50011">
    <property type="entry name" value="PROTEIN_KINASE_DOM"/>
    <property type="match status" value="1"/>
</dbReference>
<dbReference type="GO" id="GO:0004674">
    <property type="term" value="F:protein serine/threonine kinase activity"/>
    <property type="evidence" value="ECO:0007669"/>
    <property type="project" value="UniProtKB-EC"/>
</dbReference>
<dbReference type="Proteomes" id="UP001589568">
    <property type="component" value="Unassembled WGS sequence"/>
</dbReference>
<dbReference type="InterPro" id="IPR017441">
    <property type="entry name" value="Protein_kinase_ATP_BS"/>
</dbReference>
<evidence type="ECO:0000256" key="8">
    <source>
        <dbReference type="SAM" id="MobiDB-lite"/>
    </source>
</evidence>
<dbReference type="PROSITE" id="PS00108">
    <property type="entry name" value="PROTEIN_KINASE_ST"/>
    <property type="match status" value="1"/>
</dbReference>
<gene>
    <name evidence="11" type="ORF">ACFFR3_10265</name>
</gene>
<comment type="caution">
    <text evidence="11">The sequence shown here is derived from an EMBL/GenBank/DDBJ whole genome shotgun (WGS) entry which is preliminary data.</text>
</comment>
<name>A0ABV5NHW2_9ACTN</name>
<reference evidence="11 12" key="1">
    <citation type="submission" date="2024-09" db="EMBL/GenBank/DDBJ databases">
        <authorList>
            <person name="Sun Q."/>
            <person name="Mori K."/>
        </authorList>
    </citation>
    <scope>NUCLEOTIDE SEQUENCE [LARGE SCALE GENOMIC DNA]</scope>
    <source>
        <strain evidence="11 12">JCM 3324</strain>
    </source>
</reference>
<keyword evidence="4 7" id="KW-0547">Nucleotide-binding</keyword>
<evidence type="ECO:0000313" key="11">
    <source>
        <dbReference type="EMBL" id="MFB9469889.1"/>
    </source>
</evidence>
<dbReference type="EMBL" id="JBHMCF010000010">
    <property type="protein sequence ID" value="MFB9469889.1"/>
    <property type="molecule type" value="Genomic_DNA"/>
</dbReference>
<proteinExistence type="predicted"/>
<protein>
    <recommendedName>
        <fullName evidence="1">non-specific serine/threonine protein kinase</fullName>
        <ecNumber evidence="1">2.7.11.1</ecNumber>
    </recommendedName>
</protein>
<evidence type="ECO:0000256" key="9">
    <source>
        <dbReference type="SAM" id="Phobius"/>
    </source>
</evidence>
<keyword evidence="9" id="KW-0472">Membrane</keyword>
<evidence type="ECO:0000256" key="4">
    <source>
        <dbReference type="ARBA" id="ARBA00022741"/>
    </source>
</evidence>
<keyword evidence="6 7" id="KW-0067">ATP-binding</keyword>
<dbReference type="InterPro" id="IPR000719">
    <property type="entry name" value="Prot_kinase_dom"/>
</dbReference>
<dbReference type="CDD" id="cd14014">
    <property type="entry name" value="STKc_PknB_like"/>
    <property type="match status" value="1"/>
</dbReference>
<keyword evidence="12" id="KW-1185">Reference proteome</keyword>
<accession>A0ABV5NHW2</accession>
<organism evidence="11 12">
    <name type="scientific">Nonomuraea salmonea</name>
    <dbReference type="NCBI Taxonomy" id="46181"/>
    <lineage>
        <taxon>Bacteria</taxon>
        <taxon>Bacillati</taxon>
        <taxon>Actinomycetota</taxon>
        <taxon>Actinomycetes</taxon>
        <taxon>Streptosporangiales</taxon>
        <taxon>Streptosporangiaceae</taxon>
        <taxon>Nonomuraea</taxon>
    </lineage>
</organism>
<feature type="transmembrane region" description="Helical" evidence="9">
    <location>
        <begin position="314"/>
        <end position="336"/>
    </location>
</feature>
<feature type="domain" description="Protein kinase" evidence="10">
    <location>
        <begin position="22"/>
        <end position="278"/>
    </location>
</feature>
<keyword evidence="9" id="KW-1133">Transmembrane helix</keyword>
<feature type="binding site" evidence="7">
    <location>
        <position position="51"/>
    </location>
    <ligand>
        <name>ATP</name>
        <dbReference type="ChEBI" id="CHEBI:30616"/>
    </ligand>
</feature>
<dbReference type="PROSITE" id="PS00107">
    <property type="entry name" value="PROTEIN_KINASE_ATP"/>
    <property type="match status" value="1"/>
</dbReference>
<dbReference type="PANTHER" id="PTHR43289">
    <property type="entry name" value="MITOGEN-ACTIVATED PROTEIN KINASE KINASE KINASE 20-RELATED"/>
    <property type="match status" value="1"/>
</dbReference>
<keyword evidence="5 11" id="KW-0418">Kinase</keyword>
<evidence type="ECO:0000256" key="2">
    <source>
        <dbReference type="ARBA" id="ARBA00022527"/>
    </source>
</evidence>
<keyword evidence="2" id="KW-0723">Serine/threonine-protein kinase</keyword>
<dbReference type="Gene3D" id="3.30.200.20">
    <property type="entry name" value="Phosphorylase Kinase, domain 1"/>
    <property type="match status" value="1"/>
</dbReference>
<evidence type="ECO:0000256" key="1">
    <source>
        <dbReference type="ARBA" id="ARBA00012513"/>
    </source>
</evidence>
<evidence type="ECO:0000259" key="10">
    <source>
        <dbReference type="PROSITE" id="PS50011"/>
    </source>
</evidence>
<dbReference type="SUPFAM" id="SSF56112">
    <property type="entry name" value="Protein kinase-like (PK-like)"/>
    <property type="match status" value="1"/>
</dbReference>
<keyword evidence="9" id="KW-0812">Transmembrane</keyword>
<evidence type="ECO:0000256" key="6">
    <source>
        <dbReference type="ARBA" id="ARBA00022840"/>
    </source>
</evidence>
<sequence>MDGVRQEDTQREADGRLLAGRYRLTGLLGRGGMGAVWAARDEQLGREVAAKELFLPEQLDDAERAHWIARLDREARAAARLKHPGIVTVHDHVTGADGRPWIIMELVRGRSLQDLLAERGPLPPARAARIGLQVLDALCAAHQAGITHRDIKPANVLLEGERVVLTDFGIAAVEGDVTLTGTGAILGTPAYMAPEQALGRPATPVSDLWSLGATLYTAVEGRPPYDGASAGAIFVAVATRDPAPPAKAGPLEPVLMALLRRDPAHRPAAHDVRAHLAAVAEDRTPPGPATLRLPADPPPSDKPGRPPRSGRLRLLLRLLVGAGAAVALLVAVAAAIQIREALQESQERERYAANMDLLAGLGTIPGKSVHFQEGEESAVEVSATLCEKEYATEQDRCDVGVLVDTVVEWLRTRPAVRSVNFTRPKEDCGDDYEDGGCRLTVLTQSPLKLSEVEIANFSEDGDKDLIKLRFIVG</sequence>
<dbReference type="Gene3D" id="1.10.510.10">
    <property type="entry name" value="Transferase(Phosphotransferase) domain 1"/>
    <property type="match status" value="1"/>
</dbReference>
<dbReference type="SMART" id="SM00220">
    <property type="entry name" value="S_TKc"/>
    <property type="match status" value="1"/>
</dbReference>
<dbReference type="PANTHER" id="PTHR43289:SF6">
    <property type="entry name" value="SERINE_THREONINE-PROTEIN KINASE NEKL-3"/>
    <property type="match status" value="1"/>
</dbReference>
<dbReference type="RefSeq" id="WP_379483008.1">
    <property type="nucleotide sequence ID" value="NZ_JBHMCF010000010.1"/>
</dbReference>
<evidence type="ECO:0000256" key="5">
    <source>
        <dbReference type="ARBA" id="ARBA00022777"/>
    </source>
</evidence>